<feature type="transmembrane region" description="Helical" evidence="1">
    <location>
        <begin position="73"/>
        <end position="90"/>
    </location>
</feature>
<keyword evidence="1" id="KW-0812">Transmembrane</keyword>
<feature type="transmembrane region" description="Helical" evidence="1">
    <location>
        <begin position="147"/>
        <end position="169"/>
    </location>
</feature>
<dbReference type="AlphaFoldDB" id="A0A543IVP6"/>
<organism evidence="2 3">
    <name type="scientific">Thermopolyspora flexuosa</name>
    <dbReference type="NCBI Taxonomy" id="103836"/>
    <lineage>
        <taxon>Bacteria</taxon>
        <taxon>Bacillati</taxon>
        <taxon>Actinomycetota</taxon>
        <taxon>Actinomycetes</taxon>
        <taxon>Streptosporangiales</taxon>
        <taxon>Streptosporangiaceae</taxon>
        <taxon>Thermopolyspora</taxon>
    </lineage>
</organism>
<keyword evidence="1" id="KW-1133">Transmembrane helix</keyword>
<feature type="transmembrane region" description="Helical" evidence="1">
    <location>
        <begin position="102"/>
        <end position="126"/>
    </location>
</feature>
<keyword evidence="3" id="KW-1185">Reference proteome</keyword>
<accession>A0A543IVP6</accession>
<evidence type="ECO:0000256" key="1">
    <source>
        <dbReference type="SAM" id="Phobius"/>
    </source>
</evidence>
<proteinExistence type="predicted"/>
<name>A0A543IVP6_9ACTN</name>
<feature type="transmembrane region" description="Helical" evidence="1">
    <location>
        <begin position="12"/>
        <end position="32"/>
    </location>
</feature>
<dbReference type="EMBL" id="VFPQ01000001">
    <property type="protein sequence ID" value="TQM74631.1"/>
    <property type="molecule type" value="Genomic_DNA"/>
</dbReference>
<comment type="caution">
    <text evidence="2">The sequence shown here is derived from an EMBL/GenBank/DDBJ whole genome shotgun (WGS) entry which is preliminary data.</text>
</comment>
<dbReference type="RefSeq" id="WP_142258777.1">
    <property type="nucleotide sequence ID" value="NZ_BMPV01000003.1"/>
</dbReference>
<evidence type="ECO:0000313" key="3">
    <source>
        <dbReference type="Proteomes" id="UP000319213"/>
    </source>
</evidence>
<sequence>MAEEKKDELSDFGAGLALVAIAAFILIAPRYLDAPKAVTLATEVVAVLLAVLSVSFILIGGKDSVRPPGVSDIGMAFLFGGTAAVIAVYEQIYDFASPWSGIAKWCVLILGGIAAIGAGMGISKLISTLTIRRAESGHGKARSGRDIQQVLVTVLGTATAIIGLLQALVE</sequence>
<keyword evidence="1" id="KW-0472">Membrane</keyword>
<gene>
    <name evidence="2" type="ORF">FHX40_1312</name>
</gene>
<dbReference type="Proteomes" id="UP000319213">
    <property type="component" value="Unassembled WGS sequence"/>
</dbReference>
<reference evidence="2 3" key="1">
    <citation type="submission" date="2019-06" db="EMBL/GenBank/DDBJ databases">
        <title>Sequencing the genomes of 1000 actinobacteria strains.</title>
        <authorList>
            <person name="Klenk H.-P."/>
        </authorList>
    </citation>
    <scope>NUCLEOTIDE SEQUENCE [LARGE SCALE GENOMIC DNA]</scope>
    <source>
        <strain evidence="2 3">DSM 43186</strain>
    </source>
</reference>
<feature type="transmembrane region" description="Helical" evidence="1">
    <location>
        <begin position="38"/>
        <end position="61"/>
    </location>
</feature>
<protein>
    <submittedName>
        <fullName evidence="2">Uncharacterized protein</fullName>
    </submittedName>
</protein>
<evidence type="ECO:0000313" key="2">
    <source>
        <dbReference type="EMBL" id="TQM74631.1"/>
    </source>
</evidence>